<comment type="pathway">
    <text evidence="1">Purine metabolism; purine nucleoside salvage.</text>
</comment>
<evidence type="ECO:0000256" key="3">
    <source>
        <dbReference type="ARBA" id="ARBA00011886"/>
    </source>
</evidence>
<dbReference type="PANTHER" id="PTHR11904:SF9">
    <property type="entry name" value="PURINE NUCLEOSIDE PHOSPHORYLASE-RELATED"/>
    <property type="match status" value="1"/>
</dbReference>
<reference evidence="9" key="1">
    <citation type="submission" date="2021-05" db="EMBL/GenBank/DDBJ databases">
        <title>Complete genome sequence of the cellulolytic planctomycete Telmatocola sphagniphila SP2T and characterization of the first cellulase from planctomycetes.</title>
        <authorList>
            <person name="Rakitin A.L."/>
            <person name="Beletsky A.V."/>
            <person name="Naumoff D.G."/>
            <person name="Kulichevskaya I.S."/>
            <person name="Mardanov A.V."/>
            <person name="Ravin N.V."/>
            <person name="Dedysh S.N."/>
        </authorList>
    </citation>
    <scope>NUCLEOTIDE SEQUENCE</scope>
    <source>
        <strain evidence="9">SP2T</strain>
    </source>
</reference>
<evidence type="ECO:0000256" key="6">
    <source>
        <dbReference type="ARBA" id="ARBA00031036"/>
    </source>
</evidence>
<dbReference type="NCBIfam" id="TIGR01697">
    <property type="entry name" value="PNPH-PUNA-XAPA"/>
    <property type="match status" value="1"/>
</dbReference>
<accession>A0A8E6B5R3</accession>
<sequence length="258" mass="27421">MAATFAQFETQVLFRQPTLAFVLGSGMSHVPAGFQEESAISFADVPGLTGSSVKGHSGQIALGTCVDRPILLFRGRLHYYEGHSWETVGRPVTMAAGWGIQHLILTNAAGGIRHDLNPGSLMALTNHFGWLSPTAWKTQVNSGSPRPSIYSQRLIALMVATDPEIAQGVYGGVTGPCYETPAEIHALHAAGADAVGMSTVHEAITAQELGVEVGGLSLITNKAAGLTGEKLNHKEVLETAKKQELRLSKLIENLCRSI</sequence>
<dbReference type="UniPathway" id="UPA00606"/>
<evidence type="ECO:0000256" key="4">
    <source>
        <dbReference type="ARBA" id="ARBA00022676"/>
    </source>
</evidence>
<feature type="domain" description="Nucleoside phosphorylase" evidence="8">
    <location>
        <begin position="37"/>
        <end position="254"/>
    </location>
</feature>
<feature type="binding site" evidence="7">
    <location>
        <position position="221"/>
    </location>
    <ligand>
        <name>a purine D-ribonucleoside</name>
        <dbReference type="ChEBI" id="CHEBI:142355"/>
    </ligand>
</feature>
<dbReference type="GO" id="GO:0005737">
    <property type="term" value="C:cytoplasm"/>
    <property type="evidence" value="ECO:0007669"/>
    <property type="project" value="TreeGrafter"/>
</dbReference>
<comment type="similarity">
    <text evidence="2">Belongs to the PNP/MTAP phosphorylase family.</text>
</comment>
<dbReference type="EMBL" id="CP074694">
    <property type="protein sequence ID" value="QVL32397.1"/>
    <property type="molecule type" value="Genomic_DNA"/>
</dbReference>
<dbReference type="Pfam" id="PF01048">
    <property type="entry name" value="PNP_UDP_1"/>
    <property type="match status" value="1"/>
</dbReference>
<evidence type="ECO:0000313" key="9">
    <source>
        <dbReference type="EMBL" id="QVL32397.1"/>
    </source>
</evidence>
<feature type="binding site" evidence="7">
    <location>
        <begin position="76"/>
        <end position="78"/>
    </location>
    <ligand>
        <name>phosphate</name>
        <dbReference type="ChEBI" id="CHEBI:43474"/>
    </ligand>
</feature>
<dbReference type="InterPro" id="IPR000845">
    <property type="entry name" value="Nucleoside_phosphorylase_d"/>
</dbReference>
<keyword evidence="5 9" id="KW-0808">Transferase</keyword>
<organism evidence="9 10">
    <name type="scientific">Telmatocola sphagniphila</name>
    <dbReference type="NCBI Taxonomy" id="1123043"/>
    <lineage>
        <taxon>Bacteria</taxon>
        <taxon>Pseudomonadati</taxon>
        <taxon>Planctomycetota</taxon>
        <taxon>Planctomycetia</taxon>
        <taxon>Gemmatales</taxon>
        <taxon>Gemmataceae</taxon>
    </lineage>
</organism>
<keyword evidence="4 9" id="KW-0328">Glycosyltransferase</keyword>
<dbReference type="KEGG" id="tsph:KIH39_00305"/>
<dbReference type="GO" id="GO:0004731">
    <property type="term" value="F:purine-nucleoside phosphorylase activity"/>
    <property type="evidence" value="ECO:0007669"/>
    <property type="project" value="UniProtKB-EC"/>
</dbReference>
<dbReference type="Proteomes" id="UP000676194">
    <property type="component" value="Chromosome"/>
</dbReference>
<dbReference type="GO" id="GO:0009116">
    <property type="term" value="P:nucleoside metabolic process"/>
    <property type="evidence" value="ECO:0007669"/>
    <property type="project" value="InterPro"/>
</dbReference>
<evidence type="ECO:0000256" key="5">
    <source>
        <dbReference type="ARBA" id="ARBA00022679"/>
    </source>
</evidence>
<feature type="binding site" evidence="7">
    <location>
        <position position="108"/>
    </location>
    <ligand>
        <name>phosphate</name>
        <dbReference type="ChEBI" id="CHEBI:43474"/>
    </ligand>
</feature>
<evidence type="ECO:0000256" key="1">
    <source>
        <dbReference type="ARBA" id="ARBA00005058"/>
    </source>
</evidence>
<dbReference type="InterPro" id="IPR035994">
    <property type="entry name" value="Nucleoside_phosphorylase_sf"/>
</dbReference>
<feature type="binding site" evidence="7">
    <location>
        <position position="179"/>
    </location>
    <ligand>
        <name>a purine D-ribonucleoside</name>
        <dbReference type="ChEBI" id="CHEBI:142355"/>
    </ligand>
</feature>
<evidence type="ECO:0000256" key="2">
    <source>
        <dbReference type="ARBA" id="ARBA00006751"/>
    </source>
</evidence>
<dbReference type="SUPFAM" id="SSF53167">
    <property type="entry name" value="Purine and uridine phosphorylases"/>
    <property type="match status" value="1"/>
</dbReference>
<feature type="binding site" evidence="7">
    <location>
        <position position="56"/>
    </location>
    <ligand>
        <name>phosphate</name>
        <dbReference type="ChEBI" id="CHEBI:43474"/>
    </ligand>
</feature>
<keyword evidence="10" id="KW-1185">Reference proteome</keyword>
<dbReference type="Gene3D" id="3.40.50.1580">
    <property type="entry name" value="Nucleoside phosphorylase domain"/>
    <property type="match status" value="1"/>
</dbReference>
<evidence type="ECO:0000313" key="10">
    <source>
        <dbReference type="Proteomes" id="UP000676194"/>
    </source>
</evidence>
<protein>
    <recommendedName>
        <fullName evidence="3">purine-nucleoside phosphorylase</fullName>
        <ecNumber evidence="3">2.4.2.1</ecNumber>
    </recommendedName>
    <alternativeName>
        <fullName evidence="6">Inosine-guanosine phosphorylase</fullName>
    </alternativeName>
</protein>
<dbReference type="RefSeq" id="WP_213497289.1">
    <property type="nucleotide sequence ID" value="NZ_CP074694.1"/>
</dbReference>
<dbReference type="NCBIfam" id="NF006054">
    <property type="entry name" value="PRK08202.1"/>
    <property type="match status" value="1"/>
</dbReference>
<dbReference type="PIRSF" id="PIRSF000477">
    <property type="entry name" value="PurNPase"/>
    <property type="match status" value="1"/>
</dbReference>
<dbReference type="EC" id="2.4.2.1" evidence="3"/>
<dbReference type="CDD" id="cd09009">
    <property type="entry name" value="PNP-EcPNPII_like"/>
    <property type="match status" value="1"/>
</dbReference>
<name>A0A8E6B5R3_9BACT</name>
<dbReference type="InterPro" id="IPR011268">
    <property type="entry name" value="Purine_phosphorylase"/>
</dbReference>
<dbReference type="PANTHER" id="PTHR11904">
    <property type="entry name" value="METHYLTHIOADENOSINE/PURINE NUCLEOSIDE PHOSPHORYLASE"/>
    <property type="match status" value="1"/>
</dbReference>
<evidence type="ECO:0000256" key="7">
    <source>
        <dbReference type="PIRSR" id="PIRSR000477-2"/>
    </source>
</evidence>
<gene>
    <name evidence="9" type="ORF">KIH39_00305</name>
</gene>
<proteinExistence type="inferred from homology"/>
<dbReference type="AlphaFoldDB" id="A0A8E6B5R3"/>
<evidence type="ECO:0000259" key="8">
    <source>
        <dbReference type="Pfam" id="PF01048"/>
    </source>
</evidence>
<feature type="binding site" evidence="7">
    <location>
        <position position="198"/>
    </location>
    <ligand>
        <name>phosphate</name>
        <dbReference type="ChEBI" id="CHEBI:43474"/>
    </ligand>
</feature>
<feature type="binding site" evidence="7">
    <location>
        <position position="25"/>
    </location>
    <ligand>
        <name>phosphate</name>
        <dbReference type="ChEBI" id="CHEBI:43474"/>
    </ligand>
</feature>